<name>A0ABP8L2M7_9BURK</name>
<dbReference type="Pfam" id="PF00462">
    <property type="entry name" value="Glutaredoxin"/>
    <property type="match status" value="1"/>
</dbReference>
<accession>A0ABP8L2M7</accession>
<keyword evidence="6" id="KW-1185">Reference proteome</keyword>
<dbReference type="InterPro" id="IPR025392">
    <property type="entry name" value="DUF4124"/>
</dbReference>
<evidence type="ECO:0000256" key="2">
    <source>
        <dbReference type="SAM" id="SignalP"/>
    </source>
</evidence>
<feature type="domain" description="DUF4124" evidence="4">
    <location>
        <begin position="28"/>
        <end position="76"/>
    </location>
</feature>
<dbReference type="Gene3D" id="3.40.30.10">
    <property type="entry name" value="Glutaredoxin"/>
    <property type="match status" value="1"/>
</dbReference>
<evidence type="ECO:0000259" key="3">
    <source>
        <dbReference type="Pfam" id="PF00462"/>
    </source>
</evidence>
<dbReference type="Pfam" id="PF13511">
    <property type="entry name" value="DUF4124"/>
    <property type="match status" value="1"/>
</dbReference>
<proteinExistence type="predicted"/>
<protein>
    <recommendedName>
        <fullName evidence="7">Glutaredoxin family protein</fullName>
    </recommendedName>
</protein>
<organism evidence="5 6">
    <name type="scientific">Acidovorax lacteus</name>
    <dbReference type="NCBI Taxonomy" id="1924988"/>
    <lineage>
        <taxon>Bacteria</taxon>
        <taxon>Pseudomonadati</taxon>
        <taxon>Pseudomonadota</taxon>
        <taxon>Betaproteobacteria</taxon>
        <taxon>Burkholderiales</taxon>
        <taxon>Comamonadaceae</taxon>
        <taxon>Acidovorax</taxon>
    </lineage>
</organism>
<gene>
    <name evidence="5" type="ORF">GCM10023090_09670</name>
</gene>
<dbReference type="InterPro" id="IPR002109">
    <property type="entry name" value="Glutaredoxin"/>
</dbReference>
<evidence type="ECO:0000313" key="6">
    <source>
        <dbReference type="Proteomes" id="UP001501788"/>
    </source>
</evidence>
<dbReference type="CDD" id="cd02976">
    <property type="entry name" value="NrdH"/>
    <property type="match status" value="1"/>
</dbReference>
<reference evidence="6" key="1">
    <citation type="journal article" date="2019" name="Int. J. Syst. Evol. Microbiol.">
        <title>The Global Catalogue of Microorganisms (GCM) 10K type strain sequencing project: providing services to taxonomists for standard genome sequencing and annotation.</title>
        <authorList>
            <consortium name="The Broad Institute Genomics Platform"/>
            <consortium name="The Broad Institute Genome Sequencing Center for Infectious Disease"/>
            <person name="Wu L."/>
            <person name="Ma J."/>
        </authorList>
    </citation>
    <scope>NUCLEOTIDE SEQUENCE [LARGE SCALE GENOMIC DNA]</scope>
    <source>
        <strain evidence="6">JCM 31890</strain>
    </source>
</reference>
<evidence type="ECO:0000256" key="1">
    <source>
        <dbReference type="SAM" id="MobiDB-lite"/>
    </source>
</evidence>
<sequence>MLARPYLSENETMKKTSPVLLSLVLSGLSLCSVAVQAQGVYRIVGPDGKVTFSDRPPADTAAQPARVATPSGPSSEASLPFELRQVASRYPVTIYIGTDCAPCTGLRNLLVSRGVPFSERTVTSNEDIEALQRLSGSNTLPFGTIGGQQLSGFADVEWTRYLDAAGYPKQSQLPANYRRPAPAPLVAAKPVEAAPNAAGTAPAARPAPQRPQPAAPTEGPTPSNPAGIRF</sequence>
<keyword evidence="2" id="KW-0732">Signal</keyword>
<dbReference type="InterPro" id="IPR036249">
    <property type="entry name" value="Thioredoxin-like_sf"/>
</dbReference>
<comment type="caution">
    <text evidence="5">The sequence shown here is derived from an EMBL/GenBank/DDBJ whole genome shotgun (WGS) entry which is preliminary data.</text>
</comment>
<dbReference type="Proteomes" id="UP001501788">
    <property type="component" value="Unassembled WGS sequence"/>
</dbReference>
<feature type="domain" description="Glutaredoxin" evidence="3">
    <location>
        <begin position="92"/>
        <end position="142"/>
    </location>
</feature>
<evidence type="ECO:0008006" key="7">
    <source>
        <dbReference type="Google" id="ProtNLM"/>
    </source>
</evidence>
<feature type="region of interest" description="Disordered" evidence="1">
    <location>
        <begin position="52"/>
        <end position="76"/>
    </location>
</feature>
<evidence type="ECO:0000259" key="4">
    <source>
        <dbReference type="Pfam" id="PF13511"/>
    </source>
</evidence>
<feature type="region of interest" description="Disordered" evidence="1">
    <location>
        <begin position="188"/>
        <end position="230"/>
    </location>
</feature>
<dbReference type="PROSITE" id="PS51354">
    <property type="entry name" value="GLUTAREDOXIN_2"/>
    <property type="match status" value="1"/>
</dbReference>
<feature type="signal peptide" evidence="2">
    <location>
        <begin position="1"/>
        <end position="37"/>
    </location>
</feature>
<dbReference type="SUPFAM" id="SSF52833">
    <property type="entry name" value="Thioredoxin-like"/>
    <property type="match status" value="1"/>
</dbReference>
<dbReference type="EMBL" id="BAABEX010000007">
    <property type="protein sequence ID" value="GAA4421096.1"/>
    <property type="molecule type" value="Genomic_DNA"/>
</dbReference>
<feature type="compositionally biased region" description="Low complexity" evidence="1">
    <location>
        <begin position="188"/>
        <end position="207"/>
    </location>
</feature>
<evidence type="ECO:0000313" key="5">
    <source>
        <dbReference type="EMBL" id="GAA4421096.1"/>
    </source>
</evidence>
<feature type="chain" id="PRO_5045393259" description="Glutaredoxin family protein" evidence="2">
    <location>
        <begin position="38"/>
        <end position="230"/>
    </location>
</feature>